<dbReference type="GO" id="GO:0005509">
    <property type="term" value="F:calcium ion binding"/>
    <property type="evidence" value="ECO:0007669"/>
    <property type="project" value="InterPro"/>
</dbReference>
<dbReference type="SUPFAM" id="SSF51120">
    <property type="entry name" value="beta-Roll"/>
    <property type="match status" value="3"/>
</dbReference>
<accession>A0A840ZMX6</accession>
<dbReference type="EMBL" id="JACHOP010000011">
    <property type="protein sequence ID" value="MBB5758123.1"/>
    <property type="molecule type" value="Genomic_DNA"/>
</dbReference>
<dbReference type="Pfam" id="PF00353">
    <property type="entry name" value="HemolysinCabind"/>
    <property type="match status" value="4"/>
</dbReference>
<protein>
    <submittedName>
        <fullName evidence="1">Ca2+-binding RTX toxin-like protein</fullName>
    </submittedName>
</protein>
<evidence type="ECO:0000313" key="1">
    <source>
        <dbReference type="EMBL" id="MBB5758123.1"/>
    </source>
</evidence>
<dbReference type="PROSITE" id="PS00330">
    <property type="entry name" value="HEMOLYSIN_CALCIUM"/>
    <property type="match status" value="3"/>
</dbReference>
<reference evidence="1 2" key="1">
    <citation type="submission" date="2020-08" db="EMBL/GenBank/DDBJ databases">
        <title>Genomic Encyclopedia of Type Strains, Phase IV (KMG-IV): sequencing the most valuable type-strain genomes for metagenomic binning, comparative biology and taxonomic classification.</title>
        <authorList>
            <person name="Goeker M."/>
        </authorList>
    </citation>
    <scope>NUCLEOTIDE SEQUENCE [LARGE SCALE GENOMIC DNA]</scope>
    <source>
        <strain evidence="1 2">DSM 2163</strain>
    </source>
</reference>
<dbReference type="InterPro" id="IPR011049">
    <property type="entry name" value="Serralysin-like_metalloprot_C"/>
</dbReference>
<name>A0A840ZMX6_9HYPH</name>
<sequence>MPTRKWGSEQLVNRTTAGNQSNAVTTVLKNGNFIVVWQSVVDEKATVRGQIFNTAGDRVGGELLIDQASTGDSVPSIAALSDGGFIVSAEHASAPGDRDIYSFVYGANGVFKSRITAASTADESNPDVARFDQDYESIVVWEDAASNAGDISAILYNTDGSIRSTLVVNAKRDGLQSQPAVATSLGGGLATVVWKDFTGIKGMIIGNGAANGQEFQVSAPTADLLDSPDITYVARGRFVVTWSAFNQGSGGGIHARLFQVIGGIATAITDDVFANSSSNGSDPTVTRLPNSGGFVVSWSESNIFLPTTGPDSSGSSIHLQAFDGSGAKIGGEIIVNTTMAESQYKPSVTALQDGRVAVTWTDASMTGGDPSGTAIRMQIVDPRDGLIYGSGDADLLYGNDFANDEMLGGMGADRLLGLRGDDNIFGGDGDDTLIGGLGADSLTGGSGADTASYASSSAGVVVDLATNANAGGEAAGDFLAEIENLVGSNYADDLRGDAGGNRLDGGGGADILTGRGGNDAYLVDSAGDRVIEARGGGTDTVFASGSYALAVGQEIETLRTFGSSGKASINLTGNEFAQTLQGNAGANALDGRGGADRMEGFGGNDIYAVDQAGDLVIEARGGGSDTVIAAASWVLTAGQEVEAVQLAAATGSRALNLTGNEFGQKLMGYNGANVLDGKGGADVLTGRAGADSFVFSTAIASTNVDRITDFAAEDTMRLAKSVFSALAPGQLAESAFKNISAGTADATDRILYKQTTGELFYDADGSGKGLAVKFAVLDNKVALGAGDFLVF</sequence>
<keyword evidence="2" id="KW-1185">Reference proteome</keyword>
<organism evidence="1 2">
    <name type="scientific">Methylorubrum rhodinum</name>
    <dbReference type="NCBI Taxonomy" id="29428"/>
    <lineage>
        <taxon>Bacteria</taxon>
        <taxon>Pseudomonadati</taxon>
        <taxon>Pseudomonadota</taxon>
        <taxon>Alphaproteobacteria</taxon>
        <taxon>Hyphomicrobiales</taxon>
        <taxon>Methylobacteriaceae</taxon>
        <taxon>Methylorubrum</taxon>
    </lineage>
</organism>
<evidence type="ECO:0000313" key="2">
    <source>
        <dbReference type="Proteomes" id="UP000583454"/>
    </source>
</evidence>
<gene>
    <name evidence="1" type="ORF">HNR00_002841</name>
</gene>
<dbReference type="InterPro" id="IPR001343">
    <property type="entry name" value="Hemolysn_Ca-bd"/>
</dbReference>
<dbReference type="Gene3D" id="2.150.10.10">
    <property type="entry name" value="Serralysin-like metalloprotease, C-terminal"/>
    <property type="match status" value="3"/>
</dbReference>
<comment type="caution">
    <text evidence="1">The sequence shown here is derived from an EMBL/GenBank/DDBJ whole genome shotgun (WGS) entry which is preliminary data.</text>
</comment>
<dbReference type="InterPro" id="IPR018511">
    <property type="entry name" value="Hemolysin-typ_Ca-bd_CS"/>
</dbReference>
<dbReference type="AlphaFoldDB" id="A0A840ZMX6"/>
<proteinExistence type="predicted"/>
<dbReference type="RefSeq" id="WP_183570278.1">
    <property type="nucleotide sequence ID" value="NZ_JACHOP010000011.1"/>
</dbReference>
<dbReference type="Proteomes" id="UP000583454">
    <property type="component" value="Unassembled WGS sequence"/>
</dbReference>
<dbReference type="PRINTS" id="PR00313">
    <property type="entry name" value="CABNDNGRPT"/>
</dbReference>